<evidence type="ECO:0000259" key="9">
    <source>
        <dbReference type="PROSITE" id="PS50045"/>
    </source>
</evidence>
<dbReference type="InterPro" id="IPR009057">
    <property type="entry name" value="Homeodomain-like_sf"/>
</dbReference>
<dbReference type="GO" id="GO:0043565">
    <property type="term" value="F:sequence-specific DNA binding"/>
    <property type="evidence" value="ECO:0007669"/>
    <property type="project" value="InterPro"/>
</dbReference>
<dbReference type="Pfam" id="PF25601">
    <property type="entry name" value="AAA_lid_14"/>
    <property type="match status" value="1"/>
</dbReference>
<dbReference type="SMART" id="SM00382">
    <property type="entry name" value="AAA"/>
    <property type="match status" value="1"/>
</dbReference>
<evidence type="ECO:0000256" key="3">
    <source>
        <dbReference type="ARBA" id="ARBA00022840"/>
    </source>
</evidence>
<proteinExistence type="predicted"/>
<dbReference type="PANTHER" id="PTHR32071">
    <property type="entry name" value="TRANSCRIPTIONAL REGULATORY PROTEIN"/>
    <property type="match status" value="1"/>
</dbReference>
<dbReference type="PROSITE" id="PS50045">
    <property type="entry name" value="SIGMA54_INTERACT_4"/>
    <property type="match status" value="1"/>
</dbReference>
<protein>
    <submittedName>
        <fullName evidence="11">Transcriptional regulatory protein ZraR</fullName>
    </submittedName>
</protein>
<evidence type="ECO:0000256" key="7">
    <source>
        <dbReference type="ARBA" id="ARBA00023163"/>
    </source>
</evidence>
<dbReference type="PROSITE" id="PS00676">
    <property type="entry name" value="SIGMA54_INTERACT_2"/>
    <property type="match status" value="1"/>
</dbReference>
<dbReference type="GO" id="GO:0000160">
    <property type="term" value="P:phosphorelay signal transduction system"/>
    <property type="evidence" value="ECO:0007669"/>
    <property type="project" value="UniProtKB-KW"/>
</dbReference>
<dbReference type="SUPFAM" id="SSF52540">
    <property type="entry name" value="P-loop containing nucleoside triphosphate hydrolases"/>
    <property type="match status" value="1"/>
</dbReference>
<dbReference type="SUPFAM" id="SSF46689">
    <property type="entry name" value="Homeodomain-like"/>
    <property type="match status" value="1"/>
</dbReference>
<feature type="modified residue" description="4-aspartylphosphate" evidence="8">
    <location>
        <position position="60"/>
    </location>
</feature>
<keyword evidence="6" id="KW-0238">DNA-binding</keyword>
<dbReference type="RefSeq" id="WP_145432601.1">
    <property type="nucleotide sequence ID" value="NZ_CP036339.1"/>
</dbReference>
<dbReference type="Pfam" id="PF00158">
    <property type="entry name" value="Sigma54_activat"/>
    <property type="match status" value="1"/>
</dbReference>
<accession>A0A517TXJ7</accession>
<sequence length="456" mass="50523">MSQTSANADIDLLLVDDDHELRSDIARYLSVHGYRVQQCADGEEALAQSERRAFDVAVLDLAMPGMSGLEVLQRLKARGAECEVVMLTGEGTIEIAVEAMKLGAREFLSKPISLRELDRLVRKACETGQLQRENQQLKAVIKQQQQRTPSMVGESSAMQEVYRLIQRTGPANKPILIQGDSGTGKELVARALHEASPIADKPFVVINCAALPETLLESELFGHEKGAFTGAVGAKPGLFEVADGGTLFIDEIGELAGSLQAKLLRVLEDGSLRRIGSVKERRVRVRLIAATNRDMAKEVREGRFREDLFYRINVLTIFLPPLREREGDIKLLLNHFLGTDWHMDDEVLRIFENYSWPGNVRQLINAVERAKILAEDEWIRAQNLPPEIVKGAAAAPTLKVGENVDLDTVNKLHVADTYKRFGGNKARTARALGIGRRTLYRLLEKYGIDAGDPAAN</sequence>
<dbReference type="PROSITE" id="PS00688">
    <property type="entry name" value="SIGMA54_INTERACT_3"/>
    <property type="match status" value="1"/>
</dbReference>
<dbReference type="PROSITE" id="PS50110">
    <property type="entry name" value="RESPONSE_REGULATORY"/>
    <property type="match status" value="1"/>
</dbReference>
<dbReference type="FunFam" id="3.40.50.2300:FF:000018">
    <property type="entry name" value="DNA-binding transcriptional regulator NtrC"/>
    <property type="match status" value="1"/>
</dbReference>
<dbReference type="Proteomes" id="UP000317909">
    <property type="component" value="Chromosome"/>
</dbReference>
<dbReference type="InterPro" id="IPR025944">
    <property type="entry name" value="Sigma_54_int_dom_CS"/>
</dbReference>
<dbReference type="PROSITE" id="PS00675">
    <property type="entry name" value="SIGMA54_INTERACT_1"/>
    <property type="match status" value="1"/>
</dbReference>
<evidence type="ECO:0000259" key="10">
    <source>
        <dbReference type="PROSITE" id="PS50110"/>
    </source>
</evidence>
<feature type="domain" description="Response regulatory" evidence="10">
    <location>
        <begin position="11"/>
        <end position="125"/>
    </location>
</feature>
<keyword evidence="3" id="KW-0067">ATP-binding</keyword>
<dbReference type="Pfam" id="PF00072">
    <property type="entry name" value="Response_reg"/>
    <property type="match status" value="1"/>
</dbReference>
<dbReference type="CDD" id="cd00009">
    <property type="entry name" value="AAA"/>
    <property type="match status" value="1"/>
</dbReference>
<evidence type="ECO:0000256" key="4">
    <source>
        <dbReference type="ARBA" id="ARBA00023012"/>
    </source>
</evidence>
<dbReference type="SMART" id="SM00448">
    <property type="entry name" value="REC"/>
    <property type="match status" value="1"/>
</dbReference>
<dbReference type="InterPro" id="IPR003593">
    <property type="entry name" value="AAA+_ATPase"/>
</dbReference>
<reference evidence="11 12" key="1">
    <citation type="submission" date="2019-02" db="EMBL/GenBank/DDBJ databases">
        <title>Deep-cultivation of Planctomycetes and their phenomic and genomic characterization uncovers novel biology.</title>
        <authorList>
            <person name="Wiegand S."/>
            <person name="Jogler M."/>
            <person name="Boedeker C."/>
            <person name="Pinto D."/>
            <person name="Vollmers J."/>
            <person name="Rivas-Marin E."/>
            <person name="Kohn T."/>
            <person name="Peeters S.H."/>
            <person name="Heuer A."/>
            <person name="Rast P."/>
            <person name="Oberbeckmann S."/>
            <person name="Bunk B."/>
            <person name="Jeske O."/>
            <person name="Meyerdierks A."/>
            <person name="Storesund J.E."/>
            <person name="Kallscheuer N."/>
            <person name="Luecker S."/>
            <person name="Lage O.M."/>
            <person name="Pohl T."/>
            <person name="Merkel B.J."/>
            <person name="Hornburger P."/>
            <person name="Mueller R.-W."/>
            <person name="Bruemmer F."/>
            <person name="Labrenz M."/>
            <person name="Spormann A.M."/>
            <person name="Op den Camp H."/>
            <person name="Overmann J."/>
            <person name="Amann R."/>
            <person name="Jetten M.S.M."/>
            <person name="Mascher T."/>
            <person name="Medema M.H."/>
            <person name="Devos D.P."/>
            <person name="Kaster A.-K."/>
            <person name="Ovreas L."/>
            <person name="Rohde M."/>
            <person name="Galperin M.Y."/>
            <person name="Jogler C."/>
        </authorList>
    </citation>
    <scope>NUCLEOTIDE SEQUENCE [LARGE SCALE GENOMIC DNA]</scope>
    <source>
        <strain evidence="11 12">I41</strain>
    </source>
</reference>
<dbReference type="Gene3D" id="1.10.10.60">
    <property type="entry name" value="Homeodomain-like"/>
    <property type="match status" value="1"/>
</dbReference>
<keyword evidence="2" id="KW-0547">Nucleotide-binding</keyword>
<dbReference type="OrthoDB" id="9807827at2"/>
<dbReference type="PANTHER" id="PTHR32071:SF100">
    <property type="entry name" value="RESPONSE REGULATOR PROTEIN PILR"/>
    <property type="match status" value="1"/>
</dbReference>
<dbReference type="Gene3D" id="3.40.50.2300">
    <property type="match status" value="1"/>
</dbReference>
<dbReference type="AlphaFoldDB" id="A0A517TXJ7"/>
<dbReference type="InterPro" id="IPR027417">
    <property type="entry name" value="P-loop_NTPase"/>
</dbReference>
<dbReference type="InterPro" id="IPR025943">
    <property type="entry name" value="Sigma_54_int_dom_ATP-bd_2"/>
</dbReference>
<evidence type="ECO:0000313" key="12">
    <source>
        <dbReference type="Proteomes" id="UP000317909"/>
    </source>
</evidence>
<keyword evidence="1 8" id="KW-0597">Phosphoprotein</keyword>
<dbReference type="InterPro" id="IPR002197">
    <property type="entry name" value="HTH_Fis"/>
</dbReference>
<dbReference type="PRINTS" id="PR01590">
    <property type="entry name" value="HTHFIS"/>
</dbReference>
<keyword evidence="5" id="KW-0805">Transcription regulation</keyword>
<evidence type="ECO:0000256" key="5">
    <source>
        <dbReference type="ARBA" id="ARBA00023015"/>
    </source>
</evidence>
<dbReference type="KEGG" id="llh:I41_22940"/>
<keyword evidence="4" id="KW-0902">Two-component regulatory system</keyword>
<dbReference type="InterPro" id="IPR002078">
    <property type="entry name" value="Sigma_54_int"/>
</dbReference>
<gene>
    <name evidence="11" type="primary">zraR_3</name>
    <name evidence="11" type="ORF">I41_22940</name>
</gene>
<feature type="domain" description="Sigma-54 factor interaction" evidence="9">
    <location>
        <begin position="151"/>
        <end position="372"/>
    </location>
</feature>
<evidence type="ECO:0000256" key="1">
    <source>
        <dbReference type="ARBA" id="ARBA00022553"/>
    </source>
</evidence>
<dbReference type="InterPro" id="IPR025662">
    <property type="entry name" value="Sigma_54_int_dom_ATP-bd_1"/>
</dbReference>
<dbReference type="InterPro" id="IPR011006">
    <property type="entry name" value="CheY-like_superfamily"/>
</dbReference>
<name>A0A517TXJ7_9BACT</name>
<dbReference type="Gene3D" id="3.40.50.300">
    <property type="entry name" value="P-loop containing nucleotide triphosphate hydrolases"/>
    <property type="match status" value="1"/>
</dbReference>
<evidence type="ECO:0000256" key="6">
    <source>
        <dbReference type="ARBA" id="ARBA00023125"/>
    </source>
</evidence>
<dbReference type="Pfam" id="PF02954">
    <property type="entry name" value="HTH_8"/>
    <property type="match status" value="1"/>
</dbReference>
<dbReference type="SUPFAM" id="SSF52172">
    <property type="entry name" value="CheY-like"/>
    <property type="match status" value="1"/>
</dbReference>
<dbReference type="InterPro" id="IPR058031">
    <property type="entry name" value="AAA_lid_NorR"/>
</dbReference>
<dbReference type="GO" id="GO:0005524">
    <property type="term" value="F:ATP binding"/>
    <property type="evidence" value="ECO:0007669"/>
    <property type="project" value="UniProtKB-KW"/>
</dbReference>
<dbReference type="InterPro" id="IPR001789">
    <property type="entry name" value="Sig_transdc_resp-reg_receiver"/>
</dbReference>
<evidence type="ECO:0000256" key="2">
    <source>
        <dbReference type="ARBA" id="ARBA00022741"/>
    </source>
</evidence>
<keyword evidence="12" id="KW-1185">Reference proteome</keyword>
<dbReference type="Gene3D" id="1.10.8.60">
    <property type="match status" value="1"/>
</dbReference>
<evidence type="ECO:0000256" key="8">
    <source>
        <dbReference type="PROSITE-ProRule" id="PRU00169"/>
    </source>
</evidence>
<evidence type="ECO:0000313" key="11">
    <source>
        <dbReference type="EMBL" id="QDT73105.1"/>
    </source>
</evidence>
<dbReference type="EMBL" id="CP036339">
    <property type="protein sequence ID" value="QDT73105.1"/>
    <property type="molecule type" value="Genomic_DNA"/>
</dbReference>
<dbReference type="FunFam" id="3.40.50.300:FF:000006">
    <property type="entry name" value="DNA-binding transcriptional regulator NtrC"/>
    <property type="match status" value="1"/>
</dbReference>
<dbReference type="GO" id="GO:0006355">
    <property type="term" value="P:regulation of DNA-templated transcription"/>
    <property type="evidence" value="ECO:0007669"/>
    <property type="project" value="InterPro"/>
</dbReference>
<keyword evidence="7" id="KW-0804">Transcription</keyword>
<organism evidence="11 12">
    <name type="scientific">Lacipirellula limnantheis</name>
    <dbReference type="NCBI Taxonomy" id="2528024"/>
    <lineage>
        <taxon>Bacteria</taxon>
        <taxon>Pseudomonadati</taxon>
        <taxon>Planctomycetota</taxon>
        <taxon>Planctomycetia</taxon>
        <taxon>Pirellulales</taxon>
        <taxon>Lacipirellulaceae</taxon>
        <taxon>Lacipirellula</taxon>
    </lineage>
</organism>